<feature type="signal peptide" evidence="2">
    <location>
        <begin position="1"/>
        <end position="24"/>
    </location>
</feature>
<feature type="compositionally biased region" description="Basic and acidic residues" evidence="1">
    <location>
        <begin position="81"/>
        <end position="91"/>
    </location>
</feature>
<organism evidence="3 4">
    <name type="scientific">Streptomyces cremeus</name>
    <dbReference type="NCBI Taxonomy" id="66881"/>
    <lineage>
        <taxon>Bacteria</taxon>
        <taxon>Bacillati</taxon>
        <taxon>Actinomycetota</taxon>
        <taxon>Actinomycetes</taxon>
        <taxon>Kitasatosporales</taxon>
        <taxon>Streptomycetaceae</taxon>
        <taxon>Streptomyces</taxon>
    </lineage>
</organism>
<dbReference type="RefSeq" id="WP_345221112.1">
    <property type="nucleotide sequence ID" value="NZ_BAAAXE010000013.1"/>
</dbReference>
<comment type="caution">
    <text evidence="3">The sequence shown here is derived from an EMBL/GenBank/DDBJ whole genome shotgun (WGS) entry which is preliminary data.</text>
</comment>
<dbReference type="PROSITE" id="PS51257">
    <property type="entry name" value="PROKAR_LIPOPROTEIN"/>
    <property type="match status" value="1"/>
</dbReference>
<reference evidence="3 4" key="1">
    <citation type="submission" date="2024-09" db="EMBL/GenBank/DDBJ databases">
        <authorList>
            <person name="Sun Q."/>
            <person name="Mori K."/>
        </authorList>
    </citation>
    <scope>NUCLEOTIDE SEQUENCE [LARGE SCALE GENOMIC DNA]</scope>
    <source>
        <strain evidence="3 4">JCM 4362</strain>
    </source>
</reference>
<evidence type="ECO:0000313" key="3">
    <source>
        <dbReference type="EMBL" id="MFB9519570.1"/>
    </source>
</evidence>
<feature type="region of interest" description="Disordered" evidence="1">
    <location>
        <begin position="25"/>
        <end position="91"/>
    </location>
</feature>
<sequence>MKITRAAGAAVLAAVIALTVSACGDDKKSASDAVSNATQKAGEAAASATQKAGEAATSATEKAGEAADKAKESYASASASADEKFKEVKDGTDAKGDVKVGAVKAEGDRSTAEVTVANKESKEQTYLVQVNFRDAGGNLLDAVVVNVKDVAAGKDGTAVAKSNRSLEGDVKAEVGKAVRH</sequence>
<gene>
    <name evidence="3" type="ORF">ACFFTU_06400</name>
</gene>
<accession>A0ABV5P8Q5</accession>
<feature type="compositionally biased region" description="Basic and acidic residues" evidence="1">
    <location>
        <begin position="62"/>
        <end position="72"/>
    </location>
</feature>
<keyword evidence="2" id="KW-0732">Signal</keyword>
<evidence type="ECO:0000256" key="1">
    <source>
        <dbReference type="SAM" id="MobiDB-lite"/>
    </source>
</evidence>
<evidence type="ECO:0000313" key="4">
    <source>
        <dbReference type="Proteomes" id="UP001589718"/>
    </source>
</evidence>
<evidence type="ECO:0008006" key="5">
    <source>
        <dbReference type="Google" id="ProtNLM"/>
    </source>
</evidence>
<keyword evidence="4" id="KW-1185">Reference proteome</keyword>
<dbReference type="Proteomes" id="UP001589718">
    <property type="component" value="Unassembled WGS sequence"/>
</dbReference>
<proteinExistence type="predicted"/>
<name>A0ABV5P8Q5_STRCM</name>
<feature type="chain" id="PRO_5045847963" description="Lipoprotein" evidence="2">
    <location>
        <begin position="25"/>
        <end position="180"/>
    </location>
</feature>
<evidence type="ECO:0000256" key="2">
    <source>
        <dbReference type="SAM" id="SignalP"/>
    </source>
</evidence>
<protein>
    <recommendedName>
        <fullName evidence="5">Lipoprotein</fullName>
    </recommendedName>
</protein>
<dbReference type="EMBL" id="JBHMCR010000004">
    <property type="protein sequence ID" value="MFB9519570.1"/>
    <property type="molecule type" value="Genomic_DNA"/>
</dbReference>